<dbReference type="EMBL" id="BQNB010013980">
    <property type="protein sequence ID" value="GJT22585.1"/>
    <property type="molecule type" value="Genomic_DNA"/>
</dbReference>
<evidence type="ECO:0000313" key="3">
    <source>
        <dbReference type="Proteomes" id="UP001151760"/>
    </source>
</evidence>
<evidence type="ECO:0000256" key="1">
    <source>
        <dbReference type="SAM" id="MobiDB-lite"/>
    </source>
</evidence>
<feature type="compositionally biased region" description="Basic and acidic residues" evidence="1">
    <location>
        <begin position="189"/>
        <end position="199"/>
    </location>
</feature>
<reference evidence="2" key="1">
    <citation type="journal article" date="2022" name="Int. J. Mol. Sci.">
        <title>Draft Genome of Tanacetum Coccineum: Genomic Comparison of Closely Related Tanacetum-Family Plants.</title>
        <authorList>
            <person name="Yamashiro T."/>
            <person name="Shiraishi A."/>
            <person name="Nakayama K."/>
            <person name="Satake H."/>
        </authorList>
    </citation>
    <scope>NUCLEOTIDE SEQUENCE</scope>
</reference>
<comment type="caution">
    <text evidence="2">The sequence shown here is derived from an EMBL/GenBank/DDBJ whole genome shotgun (WGS) entry which is preliminary data.</text>
</comment>
<name>A0ABQ5C663_9ASTR</name>
<protein>
    <submittedName>
        <fullName evidence="2">Uncharacterized protein</fullName>
    </submittedName>
</protein>
<dbReference type="Proteomes" id="UP001151760">
    <property type="component" value="Unassembled WGS sequence"/>
</dbReference>
<evidence type="ECO:0000313" key="2">
    <source>
        <dbReference type="EMBL" id="GJT22585.1"/>
    </source>
</evidence>
<organism evidence="2 3">
    <name type="scientific">Tanacetum coccineum</name>
    <dbReference type="NCBI Taxonomy" id="301880"/>
    <lineage>
        <taxon>Eukaryota</taxon>
        <taxon>Viridiplantae</taxon>
        <taxon>Streptophyta</taxon>
        <taxon>Embryophyta</taxon>
        <taxon>Tracheophyta</taxon>
        <taxon>Spermatophyta</taxon>
        <taxon>Magnoliopsida</taxon>
        <taxon>eudicotyledons</taxon>
        <taxon>Gunneridae</taxon>
        <taxon>Pentapetalae</taxon>
        <taxon>asterids</taxon>
        <taxon>campanulids</taxon>
        <taxon>Asterales</taxon>
        <taxon>Asteraceae</taxon>
        <taxon>Asteroideae</taxon>
        <taxon>Anthemideae</taxon>
        <taxon>Anthemidinae</taxon>
        <taxon>Tanacetum</taxon>
    </lineage>
</organism>
<accession>A0ABQ5C663</accession>
<sequence>MWLLIPIVETIDGAENCDNAGIVYSFLDSNKIGETHSVFYIAYASHLESRSKLQMKYTTGISRYDSGPLQVTLYCLCGDAFFFFLSDSSKSDDYGETGQDLFETSMVGSPFISRRKRGGNGVLIVADIQEVIGSILAIKIWTNGVVPIRAGVLITAGLIVSGFIATLCGNYVDYGGISAAPPPPPPPPTKEKAPKSPKE</sequence>
<keyword evidence="3" id="KW-1185">Reference proteome</keyword>
<proteinExistence type="predicted"/>
<gene>
    <name evidence="2" type="ORF">Tco_0892522</name>
</gene>
<reference evidence="2" key="2">
    <citation type="submission" date="2022-01" db="EMBL/GenBank/DDBJ databases">
        <authorList>
            <person name="Yamashiro T."/>
            <person name="Shiraishi A."/>
            <person name="Satake H."/>
            <person name="Nakayama K."/>
        </authorList>
    </citation>
    <scope>NUCLEOTIDE SEQUENCE</scope>
</reference>
<dbReference type="Gene3D" id="1.25.40.430">
    <property type="match status" value="1"/>
</dbReference>
<feature type="region of interest" description="Disordered" evidence="1">
    <location>
        <begin position="178"/>
        <end position="199"/>
    </location>
</feature>